<feature type="domain" description="SD-repeat containing protein B" evidence="6">
    <location>
        <begin position="3633"/>
        <end position="3712"/>
    </location>
</feature>
<feature type="domain" description="SD-repeat containing protein B" evidence="6">
    <location>
        <begin position="1810"/>
        <end position="1894"/>
    </location>
</feature>
<gene>
    <name evidence="8" type="ORF">BGE01nite_10080</name>
</gene>
<comment type="caution">
    <text evidence="8">The sequence shown here is derived from an EMBL/GenBank/DDBJ whole genome shotgun (WGS) entry which is preliminary data.</text>
</comment>
<evidence type="ECO:0000259" key="6">
    <source>
        <dbReference type="Pfam" id="PF17210"/>
    </source>
</evidence>
<feature type="domain" description="SD-repeat containing protein B" evidence="6">
    <location>
        <begin position="938"/>
        <end position="1026"/>
    </location>
</feature>
<feature type="domain" description="SD-repeat containing protein B" evidence="6">
    <location>
        <begin position="1055"/>
        <end position="1139"/>
    </location>
</feature>
<keyword evidence="4" id="KW-0732">Signal</keyword>
<feature type="compositionally biased region" description="Low complexity" evidence="5">
    <location>
        <begin position="13"/>
        <end position="25"/>
    </location>
</feature>
<feature type="domain" description="SD-repeat containing protein B" evidence="6">
    <location>
        <begin position="2026"/>
        <end position="2105"/>
    </location>
</feature>
<dbReference type="PANTHER" id="PTHR36108:SF13">
    <property type="entry name" value="COLOSSIN-B-RELATED"/>
    <property type="match status" value="1"/>
</dbReference>
<feature type="domain" description="SpaA-like prealbumin fold" evidence="7">
    <location>
        <begin position="1288"/>
        <end position="1376"/>
    </location>
</feature>
<evidence type="ECO:0000256" key="4">
    <source>
        <dbReference type="ARBA" id="ARBA00022729"/>
    </source>
</evidence>
<feature type="domain" description="SpaA-like prealbumin fold" evidence="7">
    <location>
        <begin position="2783"/>
        <end position="2862"/>
    </location>
</feature>
<feature type="domain" description="SD-repeat containing protein B" evidence="6">
    <location>
        <begin position="3959"/>
        <end position="4032"/>
    </location>
</feature>
<feature type="domain" description="SD-repeat containing protein B" evidence="6">
    <location>
        <begin position="1920"/>
        <end position="1997"/>
    </location>
</feature>
<dbReference type="InterPro" id="IPR041033">
    <property type="entry name" value="SpaA_PFL_dom_1"/>
</dbReference>
<feature type="domain" description="SpaA-like prealbumin fold" evidence="7">
    <location>
        <begin position="2890"/>
        <end position="2979"/>
    </location>
</feature>
<feature type="domain" description="SD-repeat containing protein B" evidence="6">
    <location>
        <begin position="1602"/>
        <end position="1680"/>
    </location>
</feature>
<evidence type="ECO:0000313" key="8">
    <source>
        <dbReference type="EMBL" id="GEP41717.1"/>
    </source>
</evidence>
<evidence type="ECO:0000256" key="2">
    <source>
        <dbReference type="ARBA" id="ARBA00007257"/>
    </source>
</evidence>
<evidence type="ECO:0000259" key="7">
    <source>
        <dbReference type="Pfam" id="PF17802"/>
    </source>
</evidence>
<reference evidence="8 9" key="1">
    <citation type="submission" date="2019-07" db="EMBL/GenBank/DDBJ databases">
        <title>Whole genome shotgun sequence of Brevifollis gellanilyticus NBRC 108608.</title>
        <authorList>
            <person name="Hosoyama A."/>
            <person name="Uohara A."/>
            <person name="Ohji S."/>
            <person name="Ichikawa N."/>
        </authorList>
    </citation>
    <scope>NUCLEOTIDE SEQUENCE [LARGE SCALE GENOMIC DNA]</scope>
    <source>
        <strain evidence="8 9">NBRC 108608</strain>
    </source>
</reference>
<feature type="domain" description="SpaA-like prealbumin fold" evidence="7">
    <location>
        <begin position="2676"/>
        <end position="2767"/>
    </location>
</feature>
<feature type="domain" description="SpaA-like prealbumin fold" evidence="7">
    <location>
        <begin position="4179"/>
        <end position="4265"/>
    </location>
</feature>
<dbReference type="InterPro" id="IPR033764">
    <property type="entry name" value="Sdr_B"/>
</dbReference>
<feature type="compositionally biased region" description="Low complexity" evidence="5">
    <location>
        <begin position="1837"/>
        <end position="1848"/>
    </location>
</feature>
<protein>
    <recommendedName>
        <fullName evidence="10">DUF11 domain-containing protein</fullName>
    </recommendedName>
</protein>
<dbReference type="GO" id="GO:0005576">
    <property type="term" value="C:extracellular region"/>
    <property type="evidence" value="ECO:0007669"/>
    <property type="project" value="UniProtKB-SubCell"/>
</dbReference>
<dbReference type="InterPro" id="IPR013783">
    <property type="entry name" value="Ig-like_fold"/>
</dbReference>
<feature type="domain" description="SpaA-like prealbumin fold" evidence="7">
    <location>
        <begin position="2249"/>
        <end position="2338"/>
    </location>
</feature>
<feature type="domain" description="SD-repeat containing protein B" evidence="6">
    <location>
        <begin position="4600"/>
        <end position="4674"/>
    </location>
</feature>
<dbReference type="SUPFAM" id="SSF117074">
    <property type="entry name" value="Hypothetical protein PA1324"/>
    <property type="match status" value="29"/>
</dbReference>
<feature type="domain" description="SD-repeat containing protein B" evidence="6">
    <location>
        <begin position="4274"/>
        <end position="4354"/>
    </location>
</feature>
<feature type="domain" description="SD-repeat containing protein B" evidence="6">
    <location>
        <begin position="4808"/>
        <end position="4937"/>
    </location>
</feature>
<evidence type="ECO:0000256" key="5">
    <source>
        <dbReference type="SAM" id="MobiDB-lite"/>
    </source>
</evidence>
<dbReference type="PANTHER" id="PTHR36108">
    <property type="entry name" value="COLOSSIN-B-RELATED"/>
    <property type="match status" value="1"/>
</dbReference>
<feature type="domain" description="SD-repeat containing protein B" evidence="6">
    <location>
        <begin position="4705"/>
        <end position="4784"/>
    </location>
</feature>
<feature type="domain" description="SpaA-like prealbumin fold" evidence="7">
    <location>
        <begin position="3750"/>
        <end position="3837"/>
    </location>
</feature>
<dbReference type="EMBL" id="BKAG01000005">
    <property type="protein sequence ID" value="GEP41717.1"/>
    <property type="molecule type" value="Genomic_DNA"/>
</dbReference>
<proteinExistence type="inferred from homology"/>
<feature type="region of interest" description="Disordered" evidence="5">
    <location>
        <begin position="4301"/>
        <end position="4324"/>
    </location>
</feature>
<feature type="domain" description="SpaA-like prealbumin fold" evidence="7">
    <location>
        <begin position="4071"/>
        <end position="4148"/>
    </location>
</feature>
<feature type="region of interest" description="Disordered" evidence="5">
    <location>
        <begin position="3445"/>
        <end position="3465"/>
    </location>
</feature>
<feature type="domain" description="SD-repeat containing protein B" evidence="6">
    <location>
        <begin position="3846"/>
        <end position="3930"/>
    </location>
</feature>
<feature type="domain" description="SpaA-like prealbumin fold" evidence="7">
    <location>
        <begin position="2999"/>
        <end position="3086"/>
    </location>
</feature>
<feature type="domain" description="SD-repeat containing protein B" evidence="6">
    <location>
        <begin position="3525"/>
        <end position="3605"/>
    </location>
</feature>
<sequence length="5655" mass="575694">METTATSGIFRNTTGLTTSTTTGSSQMDGTLLVAPGNSLSFVYTDPEFNETCTGTAVIAVPTQNKFLYLSDPSQALDRVDPVATSDATTASTATLGQTAGTITVVGAASTSNSSSQTPTSHTLSHNSGTTGSNRILMVGISYRDQDDETVTGVTYAAQAMTLVGTQNVDDSTSPDGRIYIYRLYNPPTGANNVVVTFSSALNQGSIVGAVTYAGVDLTGTPLGAFASTSTLTGSPNVNVPSAAGDLIFGVVAGRNAANYTITGGGTSLWASTPYTGQTSGAAQSKTGVATQTNISFGSGTSGNALLAAIGGVALKAAPSGTTTATFTQAPTFASTFTLPVGATPVVTAHYNVATGTMPSTPSITAVLKKNTTTFATSTSASASTSTGNGILTLNFGALASATNFAASDYVTMDITTAQSGVTFTVRFDSTTTPSKITLPTTTVIDVNTLGVYDAPYPAGNLITGLTSGTTVYVRSTASDPFGNADITSMGLAITGPGGSGNVSATLNGANVVATTTGTKTYEYAWSVGATSGTYNIAVTANEGTEGINATRATTVNVTMLDLGTPSTTHFTTGSNGPRTSTYAGGETVYVRVTDLDQNTNATVAETVTVTITSASGDSEVVTLTETGVNTGIFVGSIPASTTLGAGNNNGTLRAQLGELLTATYVDPTDSLDTSNDTATIPNVAPAVSVRKTLVAPADGIAVIGEALQYTVQVANTGNTTLSTIALTDTFPAANLTFVSASLTPSSTGSGTVSWTNVGPLTSGQSITITLNFTALSAGATVTNTASANAGGGVTGSSFANVTVTRPAHTITKTLISPNPGPANINTNVVFRISVQNTGTTAITTLPVEDLFSGTDFSFVSATTTPDAVGNGTLLWNDITGAGSLAAGATATAIDVTLKATGAAAPATNNASANYSVDANGDAVPAATSSTTITLVAAKITGRVYIDPDQSGTFNAGDSAFAGVTVSLYTDPNADGNPADGTLVAIVTTAADGLYEFPNLATGTYVIVESQPPGYSSSGDTQGANDNRIALNVSTLTTFANNNFFDYLTPSASYASISGKVWNDANANAAVTAGEVGIENVPVDLIEDSNNNGVADPGEAVVQSTLTAADGTYAFAGLSAGNYVVVERDLFGWYSTADVAAPNNNMIPVSAAAGSSTTGRDFLDVLMGTVGGKVYHDVDGNGSFGGSDTALANIDVIITNSFGVLQTVVTNASGDWTASVPPGTTNVNVDQTDAQFTAVFTTGYQQTAGTDPNNVTAASGVTTPAGDDGFRRLGSITGTVLADTDNNDTGDVGISGVTLTLKDSSGNDIDSNPGLAGIQPTTTTTNGSGVYTFSGVVHGTYQVVETDLAGYFSVTTNTVNPVNVVAGSTTSNVNFVDEQAGIIAGTVRADTDNNDTGDVGISGVTLTLKDSSGNDIDSDAGTAGVQPTITTTNGSGVYTFTNVRPGTYRVVETDPAGYFSVTTNTVSPVVVNAGATTSNINFVDEQAGSITGTVLADTDNNDTGDSPISGVTLTLKDSSGNDIDSDSGTAGVQPTTTTTNASGIYTFGNLLPGTYRVVETDPAGYFSVTPNTVSAVAVNAGAATSNINFVDEQAGSITGSVRADTDNNDTGDSPISGVTLTLKNSSGNDIDSNSGLAGIQPTTTTTNASGVYSFSNLLPGTYRVVETDPAGYFSVTTNTVSPVVVNAGAATSNINFVDEQAGSITGFVRADTNNDDTGDVGLNGVTLTLKDSSGNDIDSDSGTAGVQPTTTTTNASGAYTFGNLVPGTYRVVETDLAGYFSVTSNTVSSVAVNAGGTTSNINFVDEQAGSITGFVRADTDNNDTGDVGINGVTLTLQDSSGNDIDSDSGTPGVQPTTTTTNASGAYSFLNLHPGTYRVVETDPAGYLSITSNTVSGVVVSAGAATANVNFVDEQTGGISGTVLADTDNNDTGDTPVSGVTVTLKDSSGNDIDSDAITPGIQPTTAITNASGVYTFTGVPPGSYRVVETDLPGYLSLTPNTVSPVLVTAGAGPSNVNFVDEQTGSIAGTVRADTNNDDIGDNGINGVTLTLKDSSGNDIDSNSGTPGVQPTTTTTNVGGFYSFTNVPPGSYRVVETDPAGYLSVTSNTVSPVLVTAGNTTSGVNFVDEHTGNITGTVLADTDNDNTGDAPLSGVTLTLKDSSGNDIDSDAITPGVQPTTAITNASGAYTFTDVPPGSYRVIETDLPGYFSVSPDTVSPVLVTAAAVTSGVDFVDEQAGSITGTVLADADNDDDGDSPLSGVTLTLKDSSGNDIDSDAGTASIQPTTTTTNASGVYTFAGLRPGTYRVVETDPAGYFSVTSNTVSSVNVVAGTVTNNVNFIDEQAGSISGTVLADADNDDDGDTPISGVTLTLKDSSGNDIDSDAGAAGVQPTTTTTNGSGAYSFTNLVPGSYRVVETDLAGYFSVTSNTVSPVNVVAGTTTANVNFIDEAAGSISGSVLADTDNNDTGDSPLSGITLTLKDSTGADIDSDLVTPGVQPTTTTTDASGVYTFAGLRPGTYRVVETDPAGYVSITPNTVNPVVVAAGTPTNNVSFVDEQLSGITGTVLADTDNDDDGDDPISGVTLTLKNSSGNDIDSDPSAPGVQPTTAITNASGVYSFAGLTPGTYRVVETDLAGYFSVTTNTVSPVVVTAGVVTSGVNFIDEEAGSISGTVLADTDNDDDGDSPLSGITLTLKDSTGADIDSDPIAPGVQPTTTTTDASGVYTFAGLRPGTYRVVETDPAGYVSITPNTVNPVVVAAGTPTNNVSFVDEQLSGITGTVLADTDNDDDGDDPISGVTLTLKNSSGNDIDSDPIAPGVQPTTAITNAAGIYSFAGLTPGTYRVVETDLAGYFSVTSNTVAPVAVTAGVVTSGVNFIDEEAGSISGTVLADTDNDDDGDSPLSGITLTLKDSTGADIDSDLITPGVQPTTTTTDASGVYTFAGLRPGTYRVVETDPAGYFSVSPNTVSPVVVAAGTPTNNVSFIDEQAGSITGTVLADADDDDIGDDPISGVTLTLKDSNGDDIDSDLVTPGIQPTAATTNGSGVYTFANLSPGSYGVVETDLASYFSVTSNTVAPVAVTAGQATSGVNFIDEQAGSISGSVLADTDNDDMGDDPISGVTLTLKDSLGHDIDSDLVTPGTQPTTTTTNASGAYTFANLRPGTYRVVETDPAGYFSVSPNTVSPVVVAAGTPTNDVSFVDEQPGSISGTVLADLDNDDIGDTPISGVTLTLKDSNGDDIDSDLVTPGVQPTATTTDSNGFYIFYTFVNLAPGTYMVEETDLPGYFSVTTNVSFPVIVVAGMDTSDVNFVDEQEGSITGTVLADTDNDDDGDDPISGVTLTLKDSLGSDIDGDPFTSGIQPTEVTTNASGVYTFTGLRPGSYRVVETDPAGYLSITPNTVFPVDVVAATVTSGVDFVDEQLSGITGTVLADIDNDDIGDDPLSGVTLTLQDSNGNDIDSDDITPGVQPTTTTTDSNGVYSFANLSPGSYRVVQTDLAGYFSITPNTISPVVVTSGAATSGVNFIDEEPGSISGTVLADTDNNDMGDDPISGVTVTLKDSNGNDIDSDLITPGVQPTTAITNASGDYTFAGLPPGSYRVVETDPAGYFSVTPNTISPVLVAAGTPTTDVNYVDEEAGSITGTVLADTDNDDIGDDPISGVTITLKDSNGDDIDSDPLTAGVQPTTTTTNASGVYSFTNLLPGSYRVIETDPAGYYSVTPNTISPVLVAAGTPTADVNYVDEEAGSITGTVLADTDNDDLGDDPLSGVTLTLKDSNGDDIDSNPFAAGIQPTIALTNGTGAYLFAGLRPGTYRVVETDPAGYFSVTSNTVSSVNVAAGTTTTGVNFVDEEPGSISGTVMADTDNDDDGDAPINGVTLTLKDLNGDDIDSDPLTAGVQPTTTTTNASGAYTFTNVAPGSYLIVETDLAGYVSVTPNTVGPATVVAGAATTGADFVDEQTAGINGTVLADNDNDDLGDDPISGVTITLKDSNGDDIDSDPLTAGVQPTTTTTNASGAYSFSNLTPGNYRVVETDPAGYFSVTPNTLAPVIVLAGMPTNDVNFVDEEAGSITGTVLADADNDDDGDAPLSGVTLTLKDSSGNDIDSDDITPGVQPTTTTTDASGVYTFSGLVPGSYRVVETDLAGYFSVTPNTVTPVLVVAGTTTSDVSFVDEQAGSITGTVLADADNDDIGDDPLSSITLTLKDSNGDDIDSDDVTPGVQPTTTTTNASGGYSFTGLVPGIYRVVETDPAGYFSVTPNTVSPVEVAAGTVTSDVNFIDEEAGSISGSVLADTNNDDIGEDPISGVTLTLRDDNDNDIDSDDVTPGVQPTTTTTSGTGAYAFTGLRPGTYRVIQTDLPGYFSVTANLVSPVVVAAGTATNGVNFVDEQAGSISGSVLGDTDNDDDGDTPLSNVVLTLKDSSGNDIDSNDFVPGVQPTTATTDASGAYSFTGLRPGTYRVVETDPAGYFSVTPNTVANLSVVAGAETSGVNFVDEQPGSISGSVLADTDNDNDGDTPISGVTVTLKDSSGNDIDSDLVTPGVQPTTRTTNASGTYTFSNLLPGTYRVVETDPAGYFSVTPNTVSPVNVVAGTATTGINFVDEQPGSISGSVLADTDSDNDGDAPISGVTVTLKDSNGNDIDSDLVTPGVQPTNTTTNASGVYSFSNLLPGTYSVVETDPAGYLSVTPNTLNPVNVIAGTPTTGMNFVDEQFGSISGTVLADIDNDDDGDAPISGVTLTLKNNNGNDIDSDPITPGVQPTTTTTNASGAYSFGNLVPGNYRVVETDPAGYLSVTSNTVGPMSVAGGTPVTNANFIDEQSVTIGNLVWNDSDNDGFKDASESGINGVIVELLTGTGASIDSDALTAGIQPTTSTTASGGLYSFANVAPGLYRLRIATAPAGFPLSSTTTNTADDQQDNDDNGIQATASAATLSPVIELAAGEVDNTIDFGFAAISGTRTISGQVRDDYDLDGSLSDSDQPVPSVAIRLYADTNDNGVYDDGIDQLIRETMTDALGTYTFTGLPDGTYFVQEIDPEGATSTTDTQGSNDNLIRIVLNGSDSLGNDFLDAVDPAGYAYDVVTGQIISGGSIFISGPPGAGITILQDGSTGQYSFITDGTPGNYTLSYTAPTGYIIDPARPVAGASFDPTGFPDPHALGAGEDPMNPGYLTSSSAGANPYYFTFTLASGDPFVINNNIPLHLRTPRKYDYWKKITGSGPNPGSNGDGDCYTDLVEYALNLNPGTGVQTTPAFRGVRNTLTGKLDVSFNRISGGPDDVTYALMGIGALVNSPAGWNALSIIPTVTDNGDGTETVTYADVESDPFFTGQTQGFVRLYLELDENGDNIPEASANTPVFGWTRRLLNTECVMTGYPYLKDKNFCGTIDAVVGSTLNVATSAGGSSIVAQFAPGREYFVEIFSGDNAGHRFEINEAASTATTIALLPSHLRNTQTSIPANLTGDKAVIREHHTLNDLFPRTQFTATNNPSTGDRVLFYDRIAGQFKIYWLYSNSGNPKWLLTNDATLTDYSSLIVDPSDGWFTHPKGVPQQVVWHGMVRANAFACPLAQGPNFIGSAYPMDQSPAMRGMTTAAGFIGSRDPTKADELLFWKGYTSTQTMAYYNHFLLSAGALQQWTELNNASLVNENNLLMFKATAGALYKMRTGLATYVMPMPWTP</sequence>
<feature type="region of interest" description="Disordered" evidence="5">
    <location>
        <begin position="109"/>
        <end position="129"/>
    </location>
</feature>
<feature type="domain" description="SpaA-like prealbumin fold" evidence="7">
    <location>
        <begin position="3213"/>
        <end position="3304"/>
    </location>
</feature>
<feature type="domain" description="SpaA-like prealbumin fold" evidence="7">
    <location>
        <begin position="4391"/>
        <end position="4460"/>
    </location>
</feature>
<comment type="similarity">
    <text evidence="2">Belongs to the serine-aspartate repeat-containing protein (SDr) family.</text>
</comment>
<comment type="subcellular location">
    <subcellularLocation>
        <location evidence="1">Secreted</location>
    </subcellularLocation>
</comment>
<feature type="compositionally biased region" description="Low complexity" evidence="5">
    <location>
        <begin position="109"/>
        <end position="122"/>
    </location>
</feature>
<feature type="domain" description="SD-repeat containing protein B" evidence="6">
    <location>
        <begin position="1388"/>
        <end position="1468"/>
    </location>
</feature>
<evidence type="ECO:0008006" key="10">
    <source>
        <dbReference type="Google" id="ProtNLM"/>
    </source>
</evidence>
<dbReference type="Proteomes" id="UP000321577">
    <property type="component" value="Unassembled WGS sequence"/>
</dbReference>
<feature type="domain" description="SpaA-like prealbumin fold" evidence="7">
    <location>
        <begin position="2569"/>
        <end position="2648"/>
    </location>
</feature>
<feature type="domain" description="SpaA-like prealbumin fold" evidence="7">
    <location>
        <begin position="2141"/>
        <end position="2210"/>
    </location>
</feature>
<dbReference type="Gene3D" id="2.60.40.10">
    <property type="entry name" value="Immunoglobulins"/>
    <property type="match status" value="38"/>
</dbReference>
<keyword evidence="3" id="KW-0964">Secreted</keyword>
<dbReference type="SUPFAM" id="SSF49478">
    <property type="entry name" value="Cna protein B-type domain"/>
    <property type="match status" value="8"/>
</dbReference>
<dbReference type="Pfam" id="PF17802">
    <property type="entry name" value="SpaA"/>
    <property type="match status" value="16"/>
</dbReference>
<feature type="domain" description="SD-repeat containing protein B" evidence="6">
    <location>
        <begin position="2347"/>
        <end position="2427"/>
    </location>
</feature>
<accession>A0A512M4R7</accession>
<feature type="domain" description="SpaA-like prealbumin fold" evidence="7">
    <location>
        <begin position="3321"/>
        <end position="3405"/>
    </location>
</feature>
<name>A0A512M4R7_9BACT</name>
<feature type="domain" description="SD-repeat containing protein B" evidence="6">
    <location>
        <begin position="1489"/>
        <end position="1582"/>
    </location>
</feature>
<evidence type="ECO:0000256" key="1">
    <source>
        <dbReference type="ARBA" id="ARBA00004613"/>
    </source>
</evidence>
<keyword evidence="9" id="KW-1185">Reference proteome</keyword>
<feature type="compositionally biased region" description="Polar residues" evidence="5">
    <location>
        <begin position="1"/>
        <end position="12"/>
    </location>
</feature>
<feature type="domain" description="SD-repeat containing protein B" evidence="6">
    <location>
        <begin position="3423"/>
        <end position="3497"/>
    </location>
</feature>
<evidence type="ECO:0000313" key="9">
    <source>
        <dbReference type="Proteomes" id="UP000321577"/>
    </source>
</evidence>
<dbReference type="Pfam" id="PF17210">
    <property type="entry name" value="SdrD_B"/>
    <property type="match status" value="21"/>
</dbReference>
<feature type="domain" description="SD-repeat containing protein B" evidence="6">
    <location>
        <begin position="4492"/>
        <end position="4569"/>
    </location>
</feature>
<organism evidence="8 9">
    <name type="scientific">Brevifollis gellanilyticus</name>
    <dbReference type="NCBI Taxonomy" id="748831"/>
    <lineage>
        <taxon>Bacteria</taxon>
        <taxon>Pseudomonadati</taxon>
        <taxon>Verrucomicrobiota</taxon>
        <taxon>Verrucomicrobiia</taxon>
        <taxon>Verrucomicrobiales</taxon>
        <taxon>Verrucomicrobiaceae</taxon>
    </lineage>
</organism>
<feature type="domain" description="SpaA-like prealbumin fold" evidence="7">
    <location>
        <begin position="2464"/>
        <end position="2553"/>
    </location>
</feature>
<feature type="region of interest" description="Disordered" evidence="5">
    <location>
        <begin position="1"/>
        <end position="25"/>
    </location>
</feature>
<feature type="domain" description="SD-repeat containing protein B" evidence="6">
    <location>
        <begin position="4949"/>
        <end position="5035"/>
    </location>
</feature>
<evidence type="ECO:0000256" key="3">
    <source>
        <dbReference type="ARBA" id="ARBA00022525"/>
    </source>
</evidence>
<feature type="domain" description="SD-repeat containing protein B" evidence="6">
    <location>
        <begin position="3097"/>
        <end position="3174"/>
    </location>
</feature>
<feature type="compositionally biased region" description="Low complexity" evidence="5">
    <location>
        <begin position="4312"/>
        <end position="4324"/>
    </location>
</feature>
<feature type="domain" description="SpaA-like prealbumin fold" evidence="7">
    <location>
        <begin position="1714"/>
        <end position="1805"/>
    </location>
</feature>
<feature type="region of interest" description="Disordered" evidence="5">
    <location>
        <begin position="1837"/>
        <end position="1858"/>
    </location>
</feature>